<dbReference type="HOGENOM" id="CLU_109769_1_0_5"/>
<dbReference type="eggNOG" id="COG2983">
    <property type="taxonomic scope" value="Bacteria"/>
</dbReference>
<dbReference type="Pfam" id="PF03692">
    <property type="entry name" value="CxxCxxCC"/>
    <property type="match status" value="1"/>
</dbReference>
<comment type="similarity">
    <text evidence="1">Belongs to the UPF0260 family.</text>
</comment>
<dbReference type="PANTHER" id="PTHR37421:SF1">
    <property type="entry name" value="UPF0260 PROTEIN YCGN"/>
    <property type="match status" value="1"/>
</dbReference>
<reference evidence="2 3" key="1">
    <citation type="submission" date="2012-04" db="EMBL/GenBank/DDBJ databases">
        <title>The Genome Sequence of Bartonella rochalimae BMGH.</title>
        <authorList>
            <consortium name="The Broad Institute Genome Sequencing Platform"/>
            <consortium name="The Broad Institute Genome Sequencing Center for Infectious Disease"/>
            <person name="Feldgarden M."/>
            <person name="Kirby J."/>
            <person name="Kosoy M."/>
            <person name="Birtles R."/>
            <person name="Probert W.S."/>
            <person name="Chiaraviglio L."/>
            <person name="Walker B."/>
            <person name="Young S.K."/>
            <person name="Zeng Q."/>
            <person name="Gargeya S."/>
            <person name="Fitzgerald M."/>
            <person name="Haas B."/>
            <person name="Abouelleil A."/>
            <person name="Alvarado L."/>
            <person name="Arachchi H.M."/>
            <person name="Berlin A.M."/>
            <person name="Chapman S.B."/>
            <person name="Goldberg J."/>
            <person name="Griggs A."/>
            <person name="Gujja S."/>
            <person name="Hansen M."/>
            <person name="Howarth C."/>
            <person name="Imamovic A."/>
            <person name="Larimer J."/>
            <person name="McCowen C."/>
            <person name="Montmayeur A."/>
            <person name="Murphy C."/>
            <person name="Neiman D."/>
            <person name="Pearson M."/>
            <person name="Priest M."/>
            <person name="Roberts A."/>
            <person name="Saif S."/>
            <person name="Shea T."/>
            <person name="Sisk P."/>
            <person name="Sykes S."/>
            <person name="Wortman J."/>
            <person name="Nusbaum C."/>
            <person name="Birren B."/>
        </authorList>
    </citation>
    <scope>NUCLEOTIDE SEQUENCE [LARGE SCALE GENOMIC DNA]</scope>
    <source>
        <strain evidence="2 3">ATCC BAA-1498</strain>
    </source>
</reference>
<dbReference type="OrthoDB" id="9786855at2"/>
<gene>
    <name evidence="2" type="ORF">O99_01036</name>
</gene>
<dbReference type="AlphaFoldDB" id="A0A067W2T6"/>
<dbReference type="RefSeq" id="WP_035006982.1">
    <property type="nucleotide sequence ID" value="NZ_KL407338.1"/>
</dbReference>
<name>A0A067W2T6_9HYPH</name>
<dbReference type="HAMAP" id="MF_00676">
    <property type="entry name" value="UPF0260"/>
    <property type="match status" value="1"/>
</dbReference>
<evidence type="ECO:0000256" key="1">
    <source>
        <dbReference type="HAMAP-Rule" id="MF_00676"/>
    </source>
</evidence>
<sequence>MSKELPFWKRKKLEEMSVTEWESLCDGCGCCCLHKLEDDDTGDIYATSIACRLLDKDTCQCKNYTHRKSIISDCILLDIATIKTARWLPESCAYRLVSEGKDLPWWHPLISKDFQTVHQTQFSAREQIKIHDDELSSTESYYQYITGILYKNR</sequence>
<dbReference type="NCBIfam" id="NF003501">
    <property type="entry name" value="PRK05170.1-5"/>
    <property type="match status" value="1"/>
</dbReference>
<keyword evidence="3" id="KW-1185">Reference proteome</keyword>
<dbReference type="NCBIfam" id="NF003507">
    <property type="entry name" value="PRK05170.2-5"/>
    <property type="match status" value="1"/>
</dbReference>
<dbReference type="Proteomes" id="UP000027336">
    <property type="component" value="Unassembled WGS sequence"/>
</dbReference>
<dbReference type="InterPro" id="IPR008228">
    <property type="entry name" value="UCP006173"/>
</dbReference>
<dbReference type="PATRIC" id="fig|685782.3.peg.1078"/>
<dbReference type="EMBL" id="AHPK01000018">
    <property type="protein sequence ID" value="KEC54155.1"/>
    <property type="molecule type" value="Genomic_DNA"/>
</dbReference>
<dbReference type="PANTHER" id="PTHR37421">
    <property type="entry name" value="UPF0260 PROTEIN YCGN"/>
    <property type="match status" value="1"/>
</dbReference>
<proteinExistence type="inferred from homology"/>
<dbReference type="InterPro" id="IPR005358">
    <property type="entry name" value="Puta_zinc/iron-chelating_dom"/>
</dbReference>
<comment type="caution">
    <text evidence="2">The sequence shown here is derived from an EMBL/GenBank/DDBJ whole genome shotgun (WGS) entry which is preliminary data.</text>
</comment>
<evidence type="ECO:0000313" key="2">
    <source>
        <dbReference type="EMBL" id="KEC54155.1"/>
    </source>
</evidence>
<organism evidence="2 3">
    <name type="scientific">Bartonella rochalimae ATCC BAA-1498</name>
    <dbReference type="NCBI Taxonomy" id="685782"/>
    <lineage>
        <taxon>Bacteria</taxon>
        <taxon>Pseudomonadati</taxon>
        <taxon>Pseudomonadota</taxon>
        <taxon>Alphaproteobacteria</taxon>
        <taxon>Hyphomicrobiales</taxon>
        <taxon>Bartonellaceae</taxon>
        <taxon>Bartonella</taxon>
    </lineage>
</organism>
<protein>
    <recommendedName>
        <fullName evidence="1">UPF0260 protein O99_01036</fullName>
    </recommendedName>
</protein>
<accession>A0A067W2T6</accession>
<evidence type="ECO:0000313" key="3">
    <source>
        <dbReference type="Proteomes" id="UP000027336"/>
    </source>
</evidence>
<dbReference type="PIRSF" id="PIRSF006173">
    <property type="entry name" value="UCP006173"/>
    <property type="match status" value="1"/>
</dbReference>